<evidence type="ECO:0000256" key="10">
    <source>
        <dbReference type="ARBA" id="ARBA00023128"/>
    </source>
</evidence>
<dbReference type="PROSITE" id="PS00674">
    <property type="entry name" value="AAA"/>
    <property type="match status" value="1"/>
</dbReference>
<dbReference type="RefSeq" id="XP_013758634.1">
    <property type="nucleotide sequence ID" value="XM_013903180.1"/>
</dbReference>
<comment type="cofactor">
    <cofactor evidence="1">
        <name>Zn(2+)</name>
        <dbReference type="ChEBI" id="CHEBI:29105"/>
    </cofactor>
</comment>
<evidence type="ECO:0000256" key="2">
    <source>
        <dbReference type="ARBA" id="ARBA00004173"/>
    </source>
</evidence>
<comment type="subcellular location">
    <subcellularLocation>
        <location evidence="2">Mitochondrion</location>
    </subcellularLocation>
</comment>
<dbReference type="GO" id="GO:0004176">
    <property type="term" value="F:ATP-dependent peptidase activity"/>
    <property type="evidence" value="ECO:0007669"/>
    <property type="project" value="InterPro"/>
</dbReference>
<evidence type="ECO:0000256" key="9">
    <source>
        <dbReference type="ARBA" id="ARBA00023049"/>
    </source>
</evidence>
<keyword evidence="11" id="KW-0547">Nucleotide-binding</keyword>
<dbReference type="GO" id="GO:0046872">
    <property type="term" value="F:metal ion binding"/>
    <property type="evidence" value="ECO:0007669"/>
    <property type="project" value="UniProtKB-KW"/>
</dbReference>
<evidence type="ECO:0000256" key="4">
    <source>
        <dbReference type="ARBA" id="ARBA00010550"/>
    </source>
</evidence>
<name>A0A0L0D8X5_THETB</name>
<keyword evidence="6" id="KW-0479">Metal-binding</keyword>
<feature type="domain" description="AAA+ ATPase" evidence="12">
    <location>
        <begin position="239"/>
        <end position="375"/>
    </location>
</feature>
<evidence type="ECO:0000256" key="7">
    <source>
        <dbReference type="ARBA" id="ARBA00022801"/>
    </source>
</evidence>
<dbReference type="Gene3D" id="1.10.8.60">
    <property type="match status" value="1"/>
</dbReference>
<dbReference type="InterPro" id="IPR003959">
    <property type="entry name" value="ATPase_AAA_core"/>
</dbReference>
<dbReference type="EMBL" id="GL349451">
    <property type="protein sequence ID" value="KNC48526.1"/>
    <property type="molecule type" value="Genomic_DNA"/>
</dbReference>
<dbReference type="GeneID" id="25564482"/>
<evidence type="ECO:0000256" key="1">
    <source>
        <dbReference type="ARBA" id="ARBA00001947"/>
    </source>
</evidence>
<dbReference type="Proteomes" id="UP000054408">
    <property type="component" value="Unassembled WGS sequence"/>
</dbReference>
<keyword evidence="14" id="KW-1185">Reference proteome</keyword>
<dbReference type="CDD" id="cd19501">
    <property type="entry name" value="RecA-like_FtsH"/>
    <property type="match status" value="1"/>
</dbReference>
<dbReference type="GO" id="GO:0005524">
    <property type="term" value="F:ATP binding"/>
    <property type="evidence" value="ECO:0007669"/>
    <property type="project" value="UniProtKB-KW"/>
</dbReference>
<gene>
    <name evidence="13" type="ORF">AMSG_04970</name>
</gene>
<dbReference type="GO" id="GO:0006515">
    <property type="term" value="P:protein quality control for misfolded or incompletely synthesized proteins"/>
    <property type="evidence" value="ECO:0007669"/>
    <property type="project" value="TreeGrafter"/>
</dbReference>
<evidence type="ECO:0000313" key="14">
    <source>
        <dbReference type="Proteomes" id="UP000054408"/>
    </source>
</evidence>
<comment type="similarity">
    <text evidence="3">In the C-terminal section; belongs to the peptidase M41 family.</text>
</comment>
<evidence type="ECO:0000259" key="12">
    <source>
        <dbReference type="SMART" id="SM00382"/>
    </source>
</evidence>
<keyword evidence="11" id="KW-0067">ATP-binding</keyword>
<dbReference type="SUPFAM" id="SSF52540">
    <property type="entry name" value="P-loop containing nucleoside triphosphate hydrolases"/>
    <property type="match status" value="1"/>
</dbReference>
<dbReference type="SMART" id="SM00382">
    <property type="entry name" value="AAA"/>
    <property type="match status" value="1"/>
</dbReference>
<dbReference type="OMA" id="NNVEFAA"/>
<dbReference type="OrthoDB" id="1413014at2759"/>
<proteinExistence type="inferred from homology"/>
<dbReference type="InterPro" id="IPR041569">
    <property type="entry name" value="AAA_lid_3"/>
</dbReference>
<keyword evidence="5 13" id="KW-0645">Protease</keyword>
<dbReference type="SUPFAM" id="SSF140990">
    <property type="entry name" value="FtsH protease domain-like"/>
    <property type="match status" value="1"/>
</dbReference>
<dbReference type="GO" id="GO:0005743">
    <property type="term" value="C:mitochondrial inner membrane"/>
    <property type="evidence" value="ECO:0007669"/>
    <property type="project" value="TreeGrafter"/>
</dbReference>
<evidence type="ECO:0000256" key="11">
    <source>
        <dbReference type="RuleBase" id="RU003651"/>
    </source>
</evidence>
<dbReference type="PANTHER" id="PTHR23076:SF97">
    <property type="entry name" value="ATP-DEPENDENT ZINC METALLOPROTEASE YME1L1"/>
    <property type="match status" value="1"/>
</dbReference>
<keyword evidence="10" id="KW-0496">Mitochondrion</keyword>
<protein>
    <submittedName>
        <fullName evidence="13">Intermembrane space AAA protease IAP-1</fullName>
    </submittedName>
</protein>
<dbReference type="InterPro" id="IPR003960">
    <property type="entry name" value="ATPase_AAA_CS"/>
</dbReference>
<organism evidence="13 14">
    <name type="scientific">Thecamonas trahens ATCC 50062</name>
    <dbReference type="NCBI Taxonomy" id="461836"/>
    <lineage>
        <taxon>Eukaryota</taxon>
        <taxon>Apusozoa</taxon>
        <taxon>Apusomonadida</taxon>
        <taxon>Apusomonadidae</taxon>
        <taxon>Thecamonas</taxon>
    </lineage>
</organism>
<evidence type="ECO:0000313" key="13">
    <source>
        <dbReference type="EMBL" id="KNC48526.1"/>
    </source>
</evidence>
<dbReference type="PANTHER" id="PTHR23076">
    <property type="entry name" value="METALLOPROTEASE M41 FTSH"/>
    <property type="match status" value="1"/>
</dbReference>
<evidence type="ECO:0000256" key="3">
    <source>
        <dbReference type="ARBA" id="ARBA00010044"/>
    </source>
</evidence>
<accession>A0A0L0D8X5</accession>
<evidence type="ECO:0000256" key="8">
    <source>
        <dbReference type="ARBA" id="ARBA00022833"/>
    </source>
</evidence>
<dbReference type="InterPro" id="IPR027417">
    <property type="entry name" value="P-loop_NTPase"/>
</dbReference>
<dbReference type="InterPro" id="IPR003593">
    <property type="entry name" value="AAA+_ATPase"/>
</dbReference>
<keyword evidence="9" id="KW-0482">Metalloprotease</keyword>
<dbReference type="Gene3D" id="3.40.50.300">
    <property type="entry name" value="P-loop containing nucleotide triphosphate hydrolases"/>
    <property type="match status" value="1"/>
</dbReference>
<dbReference type="Pfam" id="PF17862">
    <property type="entry name" value="AAA_lid_3"/>
    <property type="match status" value="1"/>
</dbReference>
<evidence type="ECO:0000256" key="6">
    <source>
        <dbReference type="ARBA" id="ARBA00022723"/>
    </source>
</evidence>
<sequence length="622" mass="65523">MVRDGLARLRRQAENNPSSDVARQRYMDALARHAPQQLVDLVNAGSVARTPATLAAYTNALARLGRLDAAKFEEINALHRAASPAPPTGPSSAFASPSSASLLQSSSMGGAGAGQGFMAGAVPAAGGMAALGTRQAPLFVQSEAPSRASQAAKLSLQVLAWLFLGSLVTGMIMDAPSSGSSGGSLSKAMSAGKEEVVPWDGETVTFADVQGVDEAKDDLQEVVAFLKSPDKFSTLGGKLPKGVLLVGSPGTGKTLLARAVAGEAGVPFYYASGSEFDEMYVGVGARRVRNLFEAAKANAPCIVFIDEIDAVGSKRIDRDSRLYHMTLNQLLTEMDGFETTAGVVVIAATNTPERLDAALVRPGRFDRMVVVPLPDVSGRVDILGVHLRDVPVDDSVDVSRLARGTPGMSGAELANVVNTAALRAARDGRPAVSMNDLELAKEKIIMGEPAKSFGYTDDVKRTVAYHEGGHALVALFTPAAVPLHKVSIIPRRSIGALGVTSQLPENDDPNWSLQQLEATLDVCMGGRVSEELVLGEHAVTLGASSDLQKATDVAYKMDTALGSSPRLRSLIEDEVARLLAESYARAKSLLLSHRHELDLLADALLEKETLDADEVRTIIGRS</sequence>
<dbReference type="FunFam" id="1.10.8.60:FF:000001">
    <property type="entry name" value="ATP-dependent zinc metalloprotease FtsH"/>
    <property type="match status" value="1"/>
</dbReference>
<reference evidence="13 14" key="1">
    <citation type="submission" date="2010-05" db="EMBL/GenBank/DDBJ databases">
        <title>The Genome Sequence of Thecamonas trahens ATCC 50062.</title>
        <authorList>
            <consortium name="The Broad Institute Genome Sequencing Platform"/>
            <person name="Russ C."/>
            <person name="Cuomo C."/>
            <person name="Shea T."/>
            <person name="Young S.K."/>
            <person name="Zeng Q."/>
            <person name="Koehrsen M."/>
            <person name="Haas B."/>
            <person name="Borodovsky M."/>
            <person name="Guigo R."/>
            <person name="Alvarado L."/>
            <person name="Berlin A."/>
            <person name="Bochicchio J."/>
            <person name="Borenstein D."/>
            <person name="Chapman S."/>
            <person name="Chen Z."/>
            <person name="Freedman E."/>
            <person name="Gellesch M."/>
            <person name="Goldberg J."/>
            <person name="Griggs A."/>
            <person name="Gujja S."/>
            <person name="Heilman E."/>
            <person name="Heiman D."/>
            <person name="Hepburn T."/>
            <person name="Howarth C."/>
            <person name="Jen D."/>
            <person name="Larson L."/>
            <person name="Mehta T."/>
            <person name="Park D."/>
            <person name="Pearson M."/>
            <person name="Roberts A."/>
            <person name="Saif S."/>
            <person name="Shenoy N."/>
            <person name="Sisk P."/>
            <person name="Stolte C."/>
            <person name="Sykes S."/>
            <person name="Thomson T."/>
            <person name="Walk T."/>
            <person name="White J."/>
            <person name="Yandava C."/>
            <person name="Burger G."/>
            <person name="Gray M.W."/>
            <person name="Holland P.W.H."/>
            <person name="King N."/>
            <person name="Lang F.B.F."/>
            <person name="Roger A.J."/>
            <person name="Ruiz-Trillo I."/>
            <person name="Lander E."/>
            <person name="Nusbaum C."/>
        </authorList>
    </citation>
    <scope>NUCLEOTIDE SEQUENCE [LARGE SCALE GENOMIC DNA]</scope>
    <source>
        <strain evidence="13 14">ATCC 50062</strain>
    </source>
</reference>
<dbReference type="GO" id="GO:0004222">
    <property type="term" value="F:metalloendopeptidase activity"/>
    <property type="evidence" value="ECO:0007669"/>
    <property type="project" value="InterPro"/>
</dbReference>
<dbReference type="GO" id="GO:0016887">
    <property type="term" value="F:ATP hydrolysis activity"/>
    <property type="evidence" value="ECO:0007669"/>
    <property type="project" value="InterPro"/>
</dbReference>
<dbReference type="STRING" id="461836.A0A0L0D8X5"/>
<dbReference type="AlphaFoldDB" id="A0A0L0D8X5"/>
<dbReference type="Pfam" id="PF00004">
    <property type="entry name" value="AAA"/>
    <property type="match status" value="1"/>
</dbReference>
<comment type="similarity">
    <text evidence="4">In the N-terminal section; belongs to the AAA ATPase family.</text>
</comment>
<evidence type="ECO:0000256" key="5">
    <source>
        <dbReference type="ARBA" id="ARBA00022670"/>
    </source>
</evidence>
<dbReference type="Pfam" id="PF01434">
    <property type="entry name" value="Peptidase_M41"/>
    <property type="match status" value="1"/>
</dbReference>
<comment type="similarity">
    <text evidence="11">Belongs to the AAA ATPase family.</text>
</comment>
<dbReference type="InterPro" id="IPR037219">
    <property type="entry name" value="Peptidase_M41-like"/>
</dbReference>
<dbReference type="FunFam" id="3.40.50.300:FF:000195">
    <property type="entry name" value="ATP-dependent zinc metalloprotease FTSH 11"/>
    <property type="match status" value="1"/>
</dbReference>
<keyword evidence="7" id="KW-0378">Hydrolase</keyword>
<dbReference type="GO" id="GO:0007005">
    <property type="term" value="P:mitochondrion organization"/>
    <property type="evidence" value="ECO:0007669"/>
    <property type="project" value="TreeGrafter"/>
</dbReference>
<dbReference type="eggNOG" id="KOG0734">
    <property type="taxonomic scope" value="Eukaryota"/>
</dbReference>
<dbReference type="Gene3D" id="1.20.58.760">
    <property type="entry name" value="Peptidase M41"/>
    <property type="match status" value="1"/>
</dbReference>
<keyword evidence="8" id="KW-0862">Zinc</keyword>
<dbReference type="InterPro" id="IPR000642">
    <property type="entry name" value="Peptidase_M41"/>
</dbReference>